<reference evidence="4 5" key="1">
    <citation type="submission" date="2018-04" db="EMBL/GenBank/DDBJ databases">
        <title>The genome of golden apple snail Pomacea canaliculata provides insight into stress tolerance and invasive adaptation.</title>
        <authorList>
            <person name="Liu C."/>
            <person name="Liu B."/>
            <person name="Ren Y."/>
            <person name="Zhang Y."/>
            <person name="Wang H."/>
            <person name="Li S."/>
            <person name="Jiang F."/>
            <person name="Yin L."/>
            <person name="Zhang G."/>
            <person name="Qian W."/>
            <person name="Fan W."/>
        </authorList>
    </citation>
    <scope>NUCLEOTIDE SEQUENCE [LARGE SCALE GENOMIC DNA]</scope>
    <source>
        <strain evidence="4">SZHN2017</strain>
        <tissue evidence="4">Muscle</tissue>
    </source>
</reference>
<dbReference type="STRING" id="400727.A0A2T7P075"/>
<dbReference type="Gene3D" id="1.25.40.20">
    <property type="entry name" value="Ankyrin repeat-containing domain"/>
    <property type="match status" value="5"/>
</dbReference>
<sequence length="942" mass="105272">MMQNSSQSITVLLSSAAEDGDWDLVKDVISHGDVTATEVTQSFLLQKLASATGISQHLVKNILKNIFSNRSTSDTLKYVAEEAVVRAAHCDKWDILISFLSLGDILLEDDTNLLLVTELMASSEYLRKSYYLQTDVFICVWKHAKQKILDSTDKRVQNTLVQLAAELNMWSRVCDLLAAKPDLNLLDRDGLSVLHRLVMCPDNRFDSLLPVLLEKGADVSIKNSEGDTALHLAASCQNIGSVGKSLHLGDCNGGEQSTDFWSKIMEEYHLKCSESKQQALKTLVESCEDLDKRDSLGNTAMILAAKNKNWEFVKLLIEHGASTDLVDDNWRSVLHVLALTGGQMDPLLVTKIVEQCKSQINDTDLNGSSPLHLAVCSQSWTVFKVLLDLGGETGRRDGSGYTVLHTLAGTGRDQVQHVTSLFTLLTKQGVDLNIPCPAGNTVLHIAAMQRNWTLVKHLMHSGVDAERCNAEGFSLHSSLKVLERDPSFEYDTDDEYYFYDSDDEETDEEINTDVDELGNNDLIQTHQEFRQTSATPLEIPVLLNSAVEAGNWSLVRQLISNDDVSADVVSQSFLLQKLAIATVTSNQIIQDILNKLFSKNRCTSELNNIAQDAVVEAAKCSNWITFLTFLSVPNIRLEDETKLLSVIEMVEKSQILREKPCLQIDVLSAVWRYSRQTILECKDKKILNIFVGLVAELDMWSRVCDLLASKPDLNRLDRDGLSVLHRLVMCPDSRFDSFLVLLLENGANINNKTLKGDTILHLAAKHQKVLTMDQPSPPIYSGRWYDNEYRRLKIIAEDVNKRAEPKRQLLTRLIRSCESLDDCDDQGNTAVMLAAKNINWEFLKLLLANGARASHVDLHQRSLLHVLALYGSYMDPVTCQDLDLVTLCVNRGAEVNCVDCDGNSALHLAVQSKNWILCDTQASETEKTPVRSDRDEKVMDMC</sequence>
<feature type="repeat" description="ANK" evidence="3">
    <location>
        <begin position="366"/>
        <end position="398"/>
    </location>
</feature>
<dbReference type="InterPro" id="IPR036770">
    <property type="entry name" value="Ankyrin_rpt-contain_sf"/>
</dbReference>
<feature type="repeat" description="ANK" evidence="3">
    <location>
        <begin position="189"/>
        <end position="224"/>
    </location>
</feature>
<evidence type="ECO:0000313" key="4">
    <source>
        <dbReference type="EMBL" id="PVD26827.1"/>
    </source>
</evidence>
<protein>
    <submittedName>
        <fullName evidence="4">Uncharacterized protein</fullName>
    </submittedName>
</protein>
<dbReference type="PANTHER" id="PTHR24198">
    <property type="entry name" value="ANKYRIN REPEAT AND PROTEIN KINASE DOMAIN-CONTAINING PROTEIN"/>
    <property type="match status" value="1"/>
</dbReference>
<accession>A0A2T7P075</accession>
<feature type="repeat" description="ANK" evidence="3">
    <location>
        <begin position="826"/>
        <end position="858"/>
    </location>
</feature>
<feature type="repeat" description="ANK" evidence="3">
    <location>
        <begin position="438"/>
        <end position="470"/>
    </location>
</feature>
<dbReference type="PROSITE" id="PS50088">
    <property type="entry name" value="ANK_REPEAT"/>
    <property type="match status" value="5"/>
</dbReference>
<evidence type="ECO:0000313" key="5">
    <source>
        <dbReference type="Proteomes" id="UP000245119"/>
    </source>
</evidence>
<evidence type="ECO:0000256" key="1">
    <source>
        <dbReference type="ARBA" id="ARBA00022737"/>
    </source>
</evidence>
<dbReference type="PROSITE" id="PS50297">
    <property type="entry name" value="ANK_REP_REGION"/>
    <property type="match status" value="4"/>
</dbReference>
<comment type="caution">
    <text evidence="4">The sequence shown here is derived from an EMBL/GenBank/DDBJ whole genome shotgun (WGS) entry which is preliminary data.</text>
</comment>
<keyword evidence="2 3" id="KW-0040">ANK repeat</keyword>
<dbReference type="OrthoDB" id="10071127at2759"/>
<keyword evidence="5" id="KW-1185">Reference proteome</keyword>
<organism evidence="4 5">
    <name type="scientific">Pomacea canaliculata</name>
    <name type="common">Golden apple snail</name>
    <dbReference type="NCBI Taxonomy" id="400727"/>
    <lineage>
        <taxon>Eukaryota</taxon>
        <taxon>Metazoa</taxon>
        <taxon>Spiralia</taxon>
        <taxon>Lophotrochozoa</taxon>
        <taxon>Mollusca</taxon>
        <taxon>Gastropoda</taxon>
        <taxon>Caenogastropoda</taxon>
        <taxon>Architaenioglossa</taxon>
        <taxon>Ampullarioidea</taxon>
        <taxon>Ampullariidae</taxon>
        <taxon>Pomacea</taxon>
    </lineage>
</organism>
<name>A0A2T7P075_POMCA</name>
<keyword evidence="1" id="KW-0677">Repeat</keyword>
<dbReference type="SMART" id="SM00248">
    <property type="entry name" value="ANK"/>
    <property type="match status" value="10"/>
</dbReference>
<dbReference type="Pfam" id="PF13637">
    <property type="entry name" value="Ank_4"/>
    <property type="match status" value="1"/>
</dbReference>
<proteinExistence type="predicted"/>
<dbReference type="InterPro" id="IPR002110">
    <property type="entry name" value="Ankyrin_rpt"/>
</dbReference>
<dbReference type="AlphaFoldDB" id="A0A2T7P075"/>
<feature type="repeat" description="ANK" evidence="3">
    <location>
        <begin position="296"/>
        <end position="328"/>
    </location>
</feature>
<dbReference type="Proteomes" id="UP000245119">
    <property type="component" value="Linkage Group LG7"/>
</dbReference>
<dbReference type="Pfam" id="PF00023">
    <property type="entry name" value="Ank"/>
    <property type="match status" value="1"/>
</dbReference>
<dbReference type="EMBL" id="PZQS01000007">
    <property type="protein sequence ID" value="PVD26827.1"/>
    <property type="molecule type" value="Genomic_DNA"/>
</dbReference>
<dbReference type="Pfam" id="PF12796">
    <property type="entry name" value="Ank_2"/>
    <property type="match status" value="1"/>
</dbReference>
<dbReference type="SUPFAM" id="SSF48403">
    <property type="entry name" value="Ankyrin repeat"/>
    <property type="match status" value="2"/>
</dbReference>
<evidence type="ECO:0000256" key="3">
    <source>
        <dbReference type="PROSITE-ProRule" id="PRU00023"/>
    </source>
</evidence>
<dbReference type="PANTHER" id="PTHR24198:SF165">
    <property type="entry name" value="ANKYRIN REPEAT-CONTAINING PROTEIN-RELATED"/>
    <property type="match status" value="1"/>
</dbReference>
<evidence type="ECO:0000256" key="2">
    <source>
        <dbReference type="ARBA" id="ARBA00023043"/>
    </source>
</evidence>
<gene>
    <name evidence="4" type="ORF">C0Q70_11974</name>
</gene>